<dbReference type="EMBL" id="CP036526">
    <property type="protein sequence ID" value="QDT12063.1"/>
    <property type="molecule type" value="Genomic_DNA"/>
</dbReference>
<evidence type="ECO:0000259" key="2">
    <source>
        <dbReference type="Pfam" id="PF07596"/>
    </source>
</evidence>
<dbReference type="Gene3D" id="3.30.700.10">
    <property type="entry name" value="Glycoprotein, Type 4 Pilin"/>
    <property type="match status" value="1"/>
</dbReference>
<dbReference type="InterPro" id="IPR027558">
    <property type="entry name" value="Pre_pil_HX9DG_C"/>
</dbReference>
<dbReference type="SUPFAM" id="SSF54523">
    <property type="entry name" value="Pili subunits"/>
    <property type="match status" value="1"/>
</dbReference>
<dbReference type="PANTHER" id="PTHR30093">
    <property type="entry name" value="GENERAL SECRETION PATHWAY PROTEIN G"/>
    <property type="match status" value="1"/>
</dbReference>
<gene>
    <name evidence="3" type="ORF">K239x_40710</name>
</gene>
<dbReference type="Proteomes" id="UP000319817">
    <property type="component" value="Chromosome"/>
</dbReference>
<dbReference type="RefSeq" id="WP_145419795.1">
    <property type="nucleotide sequence ID" value="NZ_CP036526.1"/>
</dbReference>
<name>A0A517NY59_9BACT</name>
<protein>
    <recommendedName>
        <fullName evidence="2">DUF1559 domain-containing protein</fullName>
    </recommendedName>
</protein>
<feature type="domain" description="DUF1559" evidence="2">
    <location>
        <begin position="35"/>
        <end position="378"/>
    </location>
</feature>
<feature type="compositionally biased region" description="Polar residues" evidence="1">
    <location>
        <begin position="264"/>
        <end position="275"/>
    </location>
</feature>
<accession>A0A517NY59</accession>
<organism evidence="3 4">
    <name type="scientific">Stieleria marina</name>
    <dbReference type="NCBI Taxonomy" id="1930275"/>
    <lineage>
        <taxon>Bacteria</taxon>
        <taxon>Pseudomonadati</taxon>
        <taxon>Planctomycetota</taxon>
        <taxon>Planctomycetia</taxon>
        <taxon>Pirellulales</taxon>
        <taxon>Pirellulaceae</taxon>
        <taxon>Stieleria</taxon>
    </lineage>
</organism>
<dbReference type="NCBIfam" id="TIGR02532">
    <property type="entry name" value="IV_pilin_GFxxxE"/>
    <property type="match status" value="1"/>
</dbReference>
<dbReference type="NCBIfam" id="TIGR04294">
    <property type="entry name" value="pre_pil_HX9DG"/>
    <property type="match status" value="1"/>
</dbReference>
<dbReference type="InterPro" id="IPR012902">
    <property type="entry name" value="N_methyl_site"/>
</dbReference>
<evidence type="ECO:0000256" key="1">
    <source>
        <dbReference type="SAM" id="MobiDB-lite"/>
    </source>
</evidence>
<evidence type="ECO:0000313" key="3">
    <source>
        <dbReference type="EMBL" id="QDT12063.1"/>
    </source>
</evidence>
<proteinExistence type="predicted"/>
<dbReference type="PROSITE" id="PS00409">
    <property type="entry name" value="PROKAR_NTER_METHYL"/>
    <property type="match status" value="1"/>
</dbReference>
<dbReference type="PANTHER" id="PTHR30093:SF2">
    <property type="entry name" value="TYPE II SECRETION SYSTEM PROTEIN H"/>
    <property type="match status" value="1"/>
</dbReference>
<dbReference type="Pfam" id="PF07596">
    <property type="entry name" value="SBP_bac_10"/>
    <property type="match status" value="1"/>
</dbReference>
<dbReference type="Pfam" id="PF07963">
    <property type="entry name" value="N_methyl"/>
    <property type="match status" value="1"/>
</dbReference>
<dbReference type="AlphaFoldDB" id="A0A517NY59"/>
<reference evidence="3 4" key="1">
    <citation type="submission" date="2019-02" db="EMBL/GenBank/DDBJ databases">
        <title>Deep-cultivation of Planctomycetes and their phenomic and genomic characterization uncovers novel biology.</title>
        <authorList>
            <person name="Wiegand S."/>
            <person name="Jogler M."/>
            <person name="Boedeker C."/>
            <person name="Pinto D."/>
            <person name="Vollmers J."/>
            <person name="Rivas-Marin E."/>
            <person name="Kohn T."/>
            <person name="Peeters S.H."/>
            <person name="Heuer A."/>
            <person name="Rast P."/>
            <person name="Oberbeckmann S."/>
            <person name="Bunk B."/>
            <person name="Jeske O."/>
            <person name="Meyerdierks A."/>
            <person name="Storesund J.E."/>
            <person name="Kallscheuer N."/>
            <person name="Luecker S."/>
            <person name="Lage O.M."/>
            <person name="Pohl T."/>
            <person name="Merkel B.J."/>
            <person name="Hornburger P."/>
            <person name="Mueller R.-W."/>
            <person name="Bruemmer F."/>
            <person name="Labrenz M."/>
            <person name="Spormann A.M."/>
            <person name="Op den Camp H."/>
            <person name="Overmann J."/>
            <person name="Amann R."/>
            <person name="Jetten M.S.M."/>
            <person name="Mascher T."/>
            <person name="Medema M.H."/>
            <person name="Devos D.P."/>
            <person name="Kaster A.-K."/>
            <person name="Ovreas L."/>
            <person name="Rohde M."/>
            <person name="Galperin M.Y."/>
            <person name="Jogler C."/>
        </authorList>
    </citation>
    <scope>NUCLEOTIDE SEQUENCE [LARGE SCALE GENOMIC DNA]</scope>
    <source>
        <strain evidence="3 4">K23_9</strain>
    </source>
</reference>
<evidence type="ECO:0000313" key="4">
    <source>
        <dbReference type="Proteomes" id="UP000319817"/>
    </source>
</evidence>
<sequence length="430" mass="45980">MTKIRVRARGFTLVELLVVIAIIGILVGLLLPAVQAAREAARRMSCSNNFKNIGLAIHNYHSAYKQTPIHGAGTHSPGGSAVPFGNAGTTTNWWTNYGAANAWRLSALVGMTPFIEQQGLWSEISNPSRVNALDPVTPLGTPWPAMGPTVQFLQYRPWVTEIPTFRCPSDPGVGLPAQGRSNYALCMGDSMVWSVRGPMAFRGAAHANAGAMYENSGWSQDSRASDRGMFVPHKSGKFRDVLDGLSNTVMMAEMITDLGDSDSRGTQTNNGSQNPPRDVMQNPKWCVDVQNQLDPERPQFWKSGIATGGANNGRGFKWADFRPNFTGVHTIHPPNAAICGGNNTGQTGMFPPSSRHQGGAHVLMGDGAVVFLTDSIEAGDSSANMVWRTSGGAKPGSVSLSQPGARSPYGLWGALGTKASSETIQEQLNQ</sequence>
<dbReference type="InterPro" id="IPR011453">
    <property type="entry name" value="DUF1559"/>
</dbReference>
<dbReference type="InterPro" id="IPR045584">
    <property type="entry name" value="Pilin-like"/>
</dbReference>
<keyword evidence="4" id="KW-1185">Reference proteome</keyword>
<feature type="region of interest" description="Disordered" evidence="1">
    <location>
        <begin position="258"/>
        <end position="281"/>
    </location>
</feature>
<dbReference type="OrthoDB" id="241541at2"/>